<evidence type="ECO:0000256" key="6">
    <source>
        <dbReference type="ARBA" id="ARBA00022729"/>
    </source>
</evidence>
<keyword evidence="9 12" id="KW-0472">Membrane</keyword>
<keyword evidence="3" id="KW-1003">Cell membrane</keyword>
<evidence type="ECO:0000313" key="13">
    <source>
        <dbReference type="EMBL" id="KAK4591170.1"/>
    </source>
</evidence>
<evidence type="ECO:0000256" key="9">
    <source>
        <dbReference type="ARBA" id="ARBA00023136"/>
    </source>
</evidence>
<evidence type="ECO:0000256" key="3">
    <source>
        <dbReference type="ARBA" id="ARBA00022475"/>
    </source>
</evidence>
<dbReference type="InterPro" id="IPR001611">
    <property type="entry name" value="Leu-rich_rpt"/>
</dbReference>
<dbReference type="PANTHER" id="PTHR48062:SF52">
    <property type="entry name" value="RECEPTOR-LIKE PROTEIN 8-RELATED"/>
    <property type="match status" value="1"/>
</dbReference>
<dbReference type="InterPro" id="IPR003591">
    <property type="entry name" value="Leu-rich_rpt_typical-subtyp"/>
</dbReference>
<dbReference type="Proteomes" id="UP001324115">
    <property type="component" value="Unassembled WGS sequence"/>
</dbReference>
<dbReference type="Gene3D" id="3.80.10.10">
    <property type="entry name" value="Ribonuclease Inhibitor"/>
    <property type="match status" value="3"/>
</dbReference>
<keyword evidence="7" id="KW-0677">Repeat</keyword>
<dbReference type="SUPFAM" id="SSF52058">
    <property type="entry name" value="L domain-like"/>
    <property type="match status" value="1"/>
</dbReference>
<keyword evidence="10" id="KW-0325">Glycoprotein</keyword>
<sequence length="658" mass="73869">MLPPCLNNLTSLSSLDISSNRFNGNLSSSPIASLTSLEYIDLSNNLFEGLFSFSLFANHSKFKVIQFLSDNKKLDIEIENHSWDPLFQLKVLVLSNCNLNMLTGNFPIIDISHSKINGSFPTWLLENNTGLQRLNLRSNSFTGKFHLPSDHYVNLLWLDVSDNHFDRKLQDNIEKIIPKLEYLNLSHNHFEGNLPSLKGDLSNLWVLDLSFNNFYGEVPMELVANCTSCRILRALDLSSNNFCGEIFSIHFNLSLLSLELQNNNFTGTLPIVPLKVGWLLNISNNHMAGTIPLWVVNRSTSPSRAVDLSNNFFEGNKLTGSLPKAILNSSSPMTLDIRDNRFIGSIPHEIDGLSNLKVLSLSGNHFSGVISKQLCRLKRIGIMDLSHNFFSGTILYCFNSISFGKQVASDFVYTSSLSFGIVGFSFPYKSLLNRYFQIEGSPSNFYEQVEIEIVTKYRADLYKGLNLDLMSAFDLSLNKLIGEIPPKLGQLSSLHGLNLSHNQLTGPIPKSFSNLTQVESLDLCHNNLSGEIPSTLIDMNSLAVFNVSYNNLSGKLPDFKAQFGTFEKSSYEGNPFLCGPPLKKSCTEKDEPPQSPQKSSKASGGKRYEADLLFFYASFGVSYIIFFFGVISILYINPHWRQRCFNLVEDRIYDISLQ</sequence>
<evidence type="ECO:0000256" key="5">
    <source>
        <dbReference type="ARBA" id="ARBA00022692"/>
    </source>
</evidence>
<keyword evidence="8 12" id="KW-1133">Transmembrane helix</keyword>
<dbReference type="GO" id="GO:0005886">
    <property type="term" value="C:plasma membrane"/>
    <property type="evidence" value="ECO:0007669"/>
    <property type="project" value="UniProtKB-SubCell"/>
</dbReference>
<keyword evidence="14" id="KW-1185">Reference proteome</keyword>
<dbReference type="Pfam" id="PF13855">
    <property type="entry name" value="LRR_8"/>
    <property type="match status" value="1"/>
</dbReference>
<comment type="caution">
    <text evidence="13">The sequence shown here is derived from an EMBL/GenBank/DDBJ whole genome shotgun (WGS) entry which is preliminary data.</text>
</comment>
<evidence type="ECO:0000256" key="10">
    <source>
        <dbReference type="ARBA" id="ARBA00023180"/>
    </source>
</evidence>
<evidence type="ECO:0000313" key="14">
    <source>
        <dbReference type="Proteomes" id="UP001324115"/>
    </source>
</evidence>
<dbReference type="InterPro" id="IPR032675">
    <property type="entry name" value="LRR_dom_sf"/>
</dbReference>
<protein>
    <submittedName>
        <fullName evidence="13">Uncharacterized protein</fullName>
    </submittedName>
</protein>
<reference evidence="13 14" key="1">
    <citation type="journal article" date="2023" name="G3 (Bethesda)">
        <title>A haplotype-resolved chromosome-scale genome for Quercus rubra L. provides insights into the genetics of adaptive traits for red oak species.</title>
        <authorList>
            <person name="Kapoor B."/>
            <person name="Jenkins J."/>
            <person name="Schmutz J."/>
            <person name="Zhebentyayeva T."/>
            <person name="Kuelheim C."/>
            <person name="Coggeshall M."/>
            <person name="Heim C."/>
            <person name="Lasky J.R."/>
            <person name="Leites L."/>
            <person name="Islam-Faridi N."/>
            <person name="Romero-Severson J."/>
            <person name="DeLeo V.L."/>
            <person name="Lucas S.M."/>
            <person name="Lazic D."/>
            <person name="Gailing O."/>
            <person name="Carlson J."/>
            <person name="Staton M."/>
        </authorList>
    </citation>
    <scope>NUCLEOTIDE SEQUENCE [LARGE SCALE GENOMIC DNA]</scope>
    <source>
        <strain evidence="13">Pseudo-F2</strain>
    </source>
</reference>
<dbReference type="SUPFAM" id="SSF52047">
    <property type="entry name" value="RNI-like"/>
    <property type="match status" value="2"/>
</dbReference>
<comment type="similarity">
    <text evidence="2">Belongs to the RLP family.</text>
</comment>
<keyword evidence="5 12" id="KW-0812">Transmembrane</keyword>
<name>A0AAN7FIY9_QUERU</name>
<evidence type="ECO:0000256" key="12">
    <source>
        <dbReference type="SAM" id="Phobius"/>
    </source>
</evidence>
<dbReference type="AlphaFoldDB" id="A0AAN7FIY9"/>
<feature type="transmembrane region" description="Helical" evidence="12">
    <location>
        <begin position="613"/>
        <end position="636"/>
    </location>
</feature>
<evidence type="ECO:0000256" key="8">
    <source>
        <dbReference type="ARBA" id="ARBA00022989"/>
    </source>
</evidence>
<dbReference type="Pfam" id="PF00560">
    <property type="entry name" value="LRR_1"/>
    <property type="match status" value="2"/>
</dbReference>
<dbReference type="EMBL" id="JAXUIC010000005">
    <property type="protein sequence ID" value="KAK4591170.1"/>
    <property type="molecule type" value="Genomic_DNA"/>
</dbReference>
<evidence type="ECO:0000256" key="11">
    <source>
        <dbReference type="ARBA" id="ARBA00037847"/>
    </source>
</evidence>
<keyword evidence="6" id="KW-0732">Signal</keyword>
<organism evidence="13 14">
    <name type="scientific">Quercus rubra</name>
    <name type="common">Northern red oak</name>
    <name type="synonym">Quercus borealis</name>
    <dbReference type="NCBI Taxonomy" id="3512"/>
    <lineage>
        <taxon>Eukaryota</taxon>
        <taxon>Viridiplantae</taxon>
        <taxon>Streptophyta</taxon>
        <taxon>Embryophyta</taxon>
        <taxon>Tracheophyta</taxon>
        <taxon>Spermatophyta</taxon>
        <taxon>Magnoliopsida</taxon>
        <taxon>eudicotyledons</taxon>
        <taxon>Gunneridae</taxon>
        <taxon>Pentapetalae</taxon>
        <taxon>rosids</taxon>
        <taxon>fabids</taxon>
        <taxon>Fagales</taxon>
        <taxon>Fagaceae</taxon>
        <taxon>Quercus</taxon>
    </lineage>
</organism>
<evidence type="ECO:0000256" key="4">
    <source>
        <dbReference type="ARBA" id="ARBA00022614"/>
    </source>
</evidence>
<dbReference type="PANTHER" id="PTHR48062">
    <property type="entry name" value="RECEPTOR-LIKE PROTEIN 14"/>
    <property type="match status" value="1"/>
</dbReference>
<dbReference type="GO" id="GO:0012505">
    <property type="term" value="C:endomembrane system"/>
    <property type="evidence" value="ECO:0007669"/>
    <property type="project" value="UniProtKB-SubCell"/>
</dbReference>
<proteinExistence type="inferred from homology"/>
<keyword evidence="4" id="KW-0433">Leucine-rich repeat</keyword>
<accession>A0AAN7FIY9</accession>
<dbReference type="InterPro" id="IPR051502">
    <property type="entry name" value="RLP_Defense_Trigger"/>
</dbReference>
<comment type="subcellular location">
    <subcellularLocation>
        <location evidence="1">Cell membrane</location>
    </subcellularLocation>
    <subcellularLocation>
        <location evidence="11">Endomembrane system</location>
        <topology evidence="11">Single-pass membrane protein</topology>
    </subcellularLocation>
</comment>
<dbReference type="FunFam" id="3.80.10.10:FF:000213">
    <property type="entry name" value="Tyrosine-sulfated glycopeptide receptor 1"/>
    <property type="match status" value="1"/>
</dbReference>
<evidence type="ECO:0000256" key="7">
    <source>
        <dbReference type="ARBA" id="ARBA00022737"/>
    </source>
</evidence>
<evidence type="ECO:0000256" key="2">
    <source>
        <dbReference type="ARBA" id="ARBA00009592"/>
    </source>
</evidence>
<gene>
    <name evidence="13" type="ORF">RGQ29_021389</name>
</gene>
<dbReference type="SMART" id="SM00369">
    <property type="entry name" value="LRR_TYP"/>
    <property type="match status" value="6"/>
</dbReference>
<evidence type="ECO:0000256" key="1">
    <source>
        <dbReference type="ARBA" id="ARBA00004236"/>
    </source>
</evidence>